<keyword evidence="4 6" id="KW-0456">Lyase</keyword>
<evidence type="ECO:0000313" key="7">
    <source>
        <dbReference type="Proteomes" id="UP000279859"/>
    </source>
</evidence>
<dbReference type="EC" id="4.1.3.16" evidence="6"/>
<dbReference type="InterPro" id="IPR000887">
    <property type="entry name" value="Aldlse_KDPG_KHG"/>
</dbReference>
<proteinExistence type="inferred from homology"/>
<evidence type="ECO:0000256" key="4">
    <source>
        <dbReference type="ARBA" id="ARBA00023239"/>
    </source>
</evidence>
<organism evidence="6 7">
    <name type="scientific">Cryobacterium tepidiphilum</name>
    <dbReference type="NCBI Taxonomy" id="2486026"/>
    <lineage>
        <taxon>Bacteria</taxon>
        <taxon>Bacillati</taxon>
        <taxon>Actinomycetota</taxon>
        <taxon>Actinomycetes</taxon>
        <taxon>Micrococcales</taxon>
        <taxon>Microbacteriaceae</taxon>
        <taxon>Cryobacterium</taxon>
    </lineage>
</organism>
<comment type="subunit">
    <text evidence="3">Homotrimer.</text>
</comment>
<sequence length="204" mass="20594">MSAIDGHRIVPLASPENEAQCEALADGLLAGGIRIVEIALRNEFGLAALARLAGRHGLTVGAGTVLDADQAKAALDAGAQFFVSPGLSAGVAQVAREAGIDLVPGVMTPTEVIAARDLGLRRLKLFPAKQAGGLALLDAYAAVFRDLTFMPSGGVTEANLAEHLAHPAVFAASGSWMTSAAVLAQGADAVAAAARSARRAAGLH</sequence>
<evidence type="ECO:0000313" key="6">
    <source>
        <dbReference type="EMBL" id="RNE67038.1"/>
    </source>
</evidence>
<dbReference type="NCBIfam" id="TIGR01182">
    <property type="entry name" value="eda"/>
    <property type="match status" value="1"/>
</dbReference>
<accession>A0A3M8LR98</accession>
<dbReference type="PANTHER" id="PTHR30246:SF1">
    <property type="entry name" value="2-DEHYDRO-3-DEOXY-6-PHOSPHOGALACTONATE ALDOLASE-RELATED"/>
    <property type="match status" value="1"/>
</dbReference>
<evidence type="ECO:0000256" key="2">
    <source>
        <dbReference type="ARBA" id="ARBA00006906"/>
    </source>
</evidence>
<dbReference type="EMBL" id="RDSR01000002">
    <property type="protein sequence ID" value="RNE67038.1"/>
    <property type="molecule type" value="Genomic_DNA"/>
</dbReference>
<gene>
    <name evidence="6" type="primary">eda</name>
    <name evidence="6" type="ORF">EEJ31_02205</name>
</gene>
<evidence type="ECO:0000256" key="1">
    <source>
        <dbReference type="ARBA" id="ARBA00004761"/>
    </source>
</evidence>
<evidence type="ECO:0000256" key="5">
    <source>
        <dbReference type="ARBA" id="ARBA00023277"/>
    </source>
</evidence>
<dbReference type="RefSeq" id="WP_123044651.1">
    <property type="nucleotide sequence ID" value="NZ_RDSR01000002.1"/>
</dbReference>
<dbReference type="EC" id="4.1.2.14" evidence="6"/>
<keyword evidence="7" id="KW-1185">Reference proteome</keyword>
<dbReference type="AlphaFoldDB" id="A0A3M8LR98"/>
<evidence type="ECO:0000256" key="3">
    <source>
        <dbReference type="ARBA" id="ARBA00011233"/>
    </source>
</evidence>
<name>A0A3M8LR98_9MICO</name>
<dbReference type="Gene3D" id="3.20.20.70">
    <property type="entry name" value="Aldolase class I"/>
    <property type="match status" value="1"/>
</dbReference>
<dbReference type="GO" id="GO:0008675">
    <property type="term" value="F:2-dehydro-3-deoxy-phosphogluconate aldolase activity"/>
    <property type="evidence" value="ECO:0007669"/>
    <property type="project" value="UniProtKB-EC"/>
</dbReference>
<dbReference type="GO" id="GO:0008700">
    <property type="term" value="F:(R,S)-4-hydroxy-2-oxoglutarate aldolase activity"/>
    <property type="evidence" value="ECO:0007669"/>
    <property type="project" value="UniProtKB-EC"/>
</dbReference>
<reference evidence="6 7" key="1">
    <citation type="submission" date="2018-11" db="EMBL/GenBank/DDBJ databases">
        <title>Cryobacterium sp. nov., isolated from rhizosphere soil of lettuce.</title>
        <authorList>
            <person name="Wang Y."/>
        </authorList>
    </citation>
    <scope>NUCLEOTIDE SEQUENCE [LARGE SCALE GENOMIC DNA]</scope>
    <source>
        <strain evidence="6 7">NEAU-85</strain>
    </source>
</reference>
<comment type="similarity">
    <text evidence="2">Belongs to the KHG/KDPG aldolase family.</text>
</comment>
<keyword evidence="5" id="KW-0119">Carbohydrate metabolism</keyword>
<dbReference type="PANTHER" id="PTHR30246">
    <property type="entry name" value="2-KETO-3-DEOXY-6-PHOSPHOGLUCONATE ALDOLASE"/>
    <property type="match status" value="1"/>
</dbReference>
<comment type="caution">
    <text evidence="6">The sequence shown here is derived from an EMBL/GenBank/DDBJ whole genome shotgun (WGS) entry which is preliminary data.</text>
</comment>
<dbReference type="OrthoDB" id="9805177at2"/>
<protein>
    <submittedName>
        <fullName evidence="6">Bifunctional 4-hydroxy-2-oxoglutarate aldolase/2-dehydro-3-deoxy-phosphogluconate aldolase</fullName>
        <ecNumber evidence="6">4.1.2.14</ecNumber>
        <ecNumber evidence="6">4.1.3.16</ecNumber>
    </submittedName>
</protein>
<dbReference type="Pfam" id="PF01081">
    <property type="entry name" value="Aldolase"/>
    <property type="match status" value="1"/>
</dbReference>
<dbReference type="InterPro" id="IPR031338">
    <property type="entry name" value="KDPG/KHG_AS_2"/>
</dbReference>
<comment type="pathway">
    <text evidence="1">Carbohydrate acid metabolism.</text>
</comment>
<dbReference type="CDD" id="cd00452">
    <property type="entry name" value="KDPG_aldolase"/>
    <property type="match status" value="1"/>
</dbReference>
<dbReference type="Proteomes" id="UP000279859">
    <property type="component" value="Unassembled WGS sequence"/>
</dbReference>
<dbReference type="PROSITE" id="PS00160">
    <property type="entry name" value="ALDOLASE_KDPG_KHG_2"/>
    <property type="match status" value="1"/>
</dbReference>
<dbReference type="SUPFAM" id="SSF51569">
    <property type="entry name" value="Aldolase"/>
    <property type="match status" value="1"/>
</dbReference>
<dbReference type="InterPro" id="IPR013785">
    <property type="entry name" value="Aldolase_TIM"/>
</dbReference>